<reference evidence="1 2" key="1">
    <citation type="submission" date="2020-10" db="EMBL/GenBank/DDBJ databases">
        <title>Campylobacter and Helicobacter PacBio genomes.</title>
        <authorList>
            <person name="Lane C."/>
        </authorList>
    </citation>
    <scope>NUCLEOTIDE SEQUENCE [LARGE SCALE GENOMIC DNA]</scope>
    <source>
        <strain evidence="1 2">2016D-0077</strain>
    </source>
</reference>
<sequence>MQTIDKFSSILDIHEWARANNNLNFEKYKKIYELLINLISWKIIQVVL</sequence>
<keyword evidence="2" id="KW-1185">Reference proteome</keyword>
<dbReference type="Proteomes" id="UP000594749">
    <property type="component" value="Chromosome"/>
</dbReference>
<dbReference type="AlphaFoldDB" id="A0A7M1LGB9"/>
<proteinExistence type="predicted"/>
<evidence type="ECO:0000313" key="2">
    <source>
        <dbReference type="Proteomes" id="UP000594749"/>
    </source>
</evidence>
<accession>A0A7M1LGB9</accession>
<gene>
    <name evidence="1" type="ORF">IMC76_06855</name>
</gene>
<organism evidence="1 2">
    <name type="scientific">Campylobacter corcagiensis</name>
    <dbReference type="NCBI Taxonomy" id="1448857"/>
    <lineage>
        <taxon>Bacteria</taxon>
        <taxon>Pseudomonadati</taxon>
        <taxon>Campylobacterota</taxon>
        <taxon>Epsilonproteobacteria</taxon>
        <taxon>Campylobacterales</taxon>
        <taxon>Campylobacteraceae</taxon>
        <taxon>Campylobacter</taxon>
    </lineage>
</organism>
<protein>
    <submittedName>
        <fullName evidence="1">Uncharacterized protein</fullName>
    </submittedName>
</protein>
<name>A0A7M1LGB9_9BACT</name>
<dbReference type="EMBL" id="CP063078">
    <property type="protein sequence ID" value="QOQ86926.1"/>
    <property type="molecule type" value="Genomic_DNA"/>
</dbReference>
<evidence type="ECO:0000313" key="1">
    <source>
        <dbReference type="EMBL" id="QOQ86926.1"/>
    </source>
</evidence>
<dbReference type="RefSeq" id="WP_172658557.1">
    <property type="nucleotide sequence ID" value="NZ_CP053842.1"/>
</dbReference>